<reference evidence="1 2" key="1">
    <citation type="submission" date="2018-08" db="EMBL/GenBank/DDBJ databases">
        <title>Genomic Encyclopedia of Archaeal and Bacterial Type Strains, Phase II (KMG-II): from individual species to whole genera.</title>
        <authorList>
            <person name="Goeker M."/>
        </authorList>
    </citation>
    <scope>NUCLEOTIDE SEQUENCE [LARGE SCALE GENOMIC DNA]</scope>
    <source>
        <strain evidence="1 2">DSM 15986</strain>
    </source>
</reference>
<gene>
    <name evidence="1" type="ORF">C8N25_12965</name>
</gene>
<evidence type="ECO:0008006" key="3">
    <source>
        <dbReference type="Google" id="ProtNLM"/>
    </source>
</evidence>
<evidence type="ECO:0000313" key="2">
    <source>
        <dbReference type="Proteomes" id="UP000256405"/>
    </source>
</evidence>
<dbReference type="Proteomes" id="UP000256405">
    <property type="component" value="Unassembled WGS sequence"/>
</dbReference>
<dbReference type="OrthoDB" id="6249026at2"/>
<sequence>MTYSLAVKYLNLIVVSPGDVPWERNKIGEIVADLNSIFLAQFGLAIQVWRWEVDAYPGFHIEGLQGQIDKNLQIDNCDIMVGIFWKRFGTPVKDADSGTEHELNRAYNSWKASGGNRPQTLVYFNTKPYKCKNSNEEEQKVKVLEYKKKLMAVALSGEYATRNEFENKVRNHLLKYLLDNTGELGGRTYTMVRSATDLLNHNQRIILEAKEHLYMTGSRTRDQIYLTAIEDKLKQFPVMVHHRVLFGPPHHQMLKDHLIELLKTRDPDDRQYGQKTIHLGVFDDYKRQFETFILGNEREALVLLPSLLGVGEYNSGILFTGKDDVDGLRRFVKDLYGWSQKIETLKAVDSLNCLNGSRKSGNPEAEANI</sequence>
<protein>
    <recommendedName>
        <fullName evidence="3">DUF4062 domain-containing protein</fullName>
    </recommendedName>
</protein>
<evidence type="ECO:0000313" key="1">
    <source>
        <dbReference type="EMBL" id="REG81120.1"/>
    </source>
</evidence>
<dbReference type="RefSeq" id="WP_086543110.1">
    <property type="nucleotide sequence ID" value="NZ_MSSW01000063.1"/>
</dbReference>
<proteinExistence type="predicted"/>
<dbReference type="EMBL" id="QUNF01000029">
    <property type="protein sequence ID" value="REG81120.1"/>
    <property type="molecule type" value="Genomic_DNA"/>
</dbReference>
<comment type="caution">
    <text evidence="1">The sequence shown here is derived from an EMBL/GenBank/DDBJ whole genome shotgun (WGS) entry which is preliminary data.</text>
</comment>
<dbReference type="AlphaFoldDB" id="A0A3E0DEI1"/>
<keyword evidence="2" id="KW-1185">Reference proteome</keyword>
<accession>A0A3E0DEI1</accession>
<name>A0A3E0DEI1_9BACT</name>
<organism evidence="1 2">
    <name type="scientific">Algoriphagus antarcticus</name>
    <dbReference type="NCBI Taxonomy" id="238540"/>
    <lineage>
        <taxon>Bacteria</taxon>
        <taxon>Pseudomonadati</taxon>
        <taxon>Bacteroidota</taxon>
        <taxon>Cytophagia</taxon>
        <taxon>Cytophagales</taxon>
        <taxon>Cyclobacteriaceae</taxon>
        <taxon>Algoriphagus</taxon>
    </lineage>
</organism>